<gene>
    <name evidence="3" type="ORF">OOZ53_21365</name>
</gene>
<dbReference type="InterPro" id="IPR005180">
    <property type="entry name" value="DUF302"/>
</dbReference>
<evidence type="ECO:0000259" key="2">
    <source>
        <dbReference type="Pfam" id="PF03625"/>
    </source>
</evidence>
<comment type="caution">
    <text evidence="3">The sequence shown here is derived from an EMBL/GenBank/DDBJ whole genome shotgun (WGS) entry which is preliminary data.</text>
</comment>
<evidence type="ECO:0000256" key="1">
    <source>
        <dbReference type="SAM" id="SignalP"/>
    </source>
</evidence>
<sequence>MPTRSYILSLVALAFAGLFCGSALADETLVEVPSPHSVAQTMDRLEQAVEAAGATVFVRIDHQRGGRTVGMDIPDNELLIFGNPRLGTPVIRDAPAAGLDLPIRVVAVETPDGTVLIYRAPAAVAKQLGLAPDHPSIALMTGALKNLTAKAAEE</sequence>
<protein>
    <submittedName>
        <fullName evidence="3">DUF302 domain-containing protein</fullName>
    </submittedName>
</protein>
<dbReference type="InterPro" id="IPR035923">
    <property type="entry name" value="TT1751-like_sf"/>
</dbReference>
<feature type="signal peptide" evidence="1">
    <location>
        <begin position="1"/>
        <end position="25"/>
    </location>
</feature>
<proteinExistence type="predicted"/>
<dbReference type="SUPFAM" id="SSF103247">
    <property type="entry name" value="TT1751-like"/>
    <property type="match status" value="1"/>
</dbReference>
<keyword evidence="4" id="KW-1185">Reference proteome</keyword>
<keyword evidence="1" id="KW-0732">Signal</keyword>
<feature type="domain" description="DUF302" evidence="2">
    <location>
        <begin position="60"/>
        <end position="118"/>
    </location>
</feature>
<dbReference type="Proteomes" id="UP001148313">
    <property type="component" value="Unassembled WGS sequence"/>
</dbReference>
<organism evidence="3 4">
    <name type="scientific">Hoeflea poritis</name>
    <dbReference type="NCBI Taxonomy" id="2993659"/>
    <lineage>
        <taxon>Bacteria</taxon>
        <taxon>Pseudomonadati</taxon>
        <taxon>Pseudomonadota</taxon>
        <taxon>Alphaproteobacteria</taxon>
        <taxon>Hyphomicrobiales</taxon>
        <taxon>Rhizobiaceae</taxon>
        <taxon>Hoeflea</taxon>
    </lineage>
</organism>
<dbReference type="PANTHER" id="PTHR38342:SF2">
    <property type="entry name" value="INNER MEMBRANE OR EXPORTED"/>
    <property type="match status" value="1"/>
</dbReference>
<dbReference type="CDD" id="cd14797">
    <property type="entry name" value="DUF302"/>
    <property type="match status" value="1"/>
</dbReference>
<dbReference type="Pfam" id="PF03625">
    <property type="entry name" value="DUF302"/>
    <property type="match status" value="1"/>
</dbReference>
<dbReference type="RefSeq" id="WP_271091766.1">
    <property type="nucleotide sequence ID" value="NZ_JAPJZH010000017.1"/>
</dbReference>
<dbReference type="EMBL" id="JAPJZH010000017">
    <property type="protein sequence ID" value="MDA4847921.1"/>
    <property type="molecule type" value="Genomic_DNA"/>
</dbReference>
<evidence type="ECO:0000313" key="3">
    <source>
        <dbReference type="EMBL" id="MDA4847921.1"/>
    </source>
</evidence>
<dbReference type="PANTHER" id="PTHR38342">
    <property type="entry name" value="SLR5037 PROTEIN"/>
    <property type="match status" value="1"/>
</dbReference>
<dbReference type="Gene3D" id="3.30.310.70">
    <property type="entry name" value="TT1751-like domain"/>
    <property type="match status" value="1"/>
</dbReference>
<accession>A0ABT4VT82</accession>
<feature type="chain" id="PRO_5046507735" evidence="1">
    <location>
        <begin position="26"/>
        <end position="154"/>
    </location>
</feature>
<reference evidence="3" key="1">
    <citation type="submission" date="2022-11" db="EMBL/GenBank/DDBJ databases">
        <title>Hoeflea poritis sp. nov., isolated from scleractinian coral Porites lutea.</title>
        <authorList>
            <person name="Zhang G."/>
            <person name="Wei Q."/>
            <person name="Cai L."/>
        </authorList>
    </citation>
    <scope>NUCLEOTIDE SEQUENCE</scope>
    <source>
        <strain evidence="3">E7-10</strain>
    </source>
</reference>
<name>A0ABT4VT82_9HYPH</name>
<evidence type="ECO:0000313" key="4">
    <source>
        <dbReference type="Proteomes" id="UP001148313"/>
    </source>
</evidence>